<evidence type="ECO:0000313" key="2">
    <source>
        <dbReference type="EMBL" id="WCR05919.1"/>
    </source>
</evidence>
<organism evidence="2 3">
    <name type="scientific">Paracoccus fistulariae</name>
    <dbReference type="NCBI Taxonomy" id="658446"/>
    <lineage>
        <taxon>Bacteria</taxon>
        <taxon>Pseudomonadati</taxon>
        <taxon>Pseudomonadota</taxon>
        <taxon>Alphaproteobacteria</taxon>
        <taxon>Rhodobacterales</taxon>
        <taxon>Paracoccaceae</taxon>
        <taxon>Paracoccus</taxon>
    </lineage>
</organism>
<dbReference type="InterPro" id="IPR027463">
    <property type="entry name" value="AcrB_DN_DC_subdom"/>
</dbReference>
<dbReference type="Pfam" id="PF00873">
    <property type="entry name" value="ACR_tran"/>
    <property type="match status" value="1"/>
</dbReference>
<feature type="transmembrane region" description="Helical" evidence="1">
    <location>
        <begin position="969"/>
        <end position="994"/>
    </location>
</feature>
<feature type="transmembrane region" description="Helical" evidence="1">
    <location>
        <begin position="383"/>
        <end position="405"/>
    </location>
</feature>
<dbReference type="PANTHER" id="PTHR32063">
    <property type="match status" value="1"/>
</dbReference>
<feature type="transmembrane region" description="Helical" evidence="1">
    <location>
        <begin position="516"/>
        <end position="534"/>
    </location>
</feature>
<evidence type="ECO:0000313" key="3">
    <source>
        <dbReference type="Proteomes" id="UP001219349"/>
    </source>
</evidence>
<dbReference type="Gene3D" id="3.30.2090.10">
    <property type="entry name" value="Multidrug efflux transporter AcrB TolC docking domain, DN and DC subdomains"/>
    <property type="match status" value="2"/>
</dbReference>
<feature type="transmembrane region" description="Helical" evidence="1">
    <location>
        <begin position="355"/>
        <end position="377"/>
    </location>
</feature>
<dbReference type="RefSeq" id="WP_271885112.1">
    <property type="nucleotide sequence ID" value="NZ_CP067136.1"/>
</dbReference>
<accession>A0ABY7SGB4</accession>
<protein>
    <submittedName>
        <fullName evidence="2">Efflux RND transporter permease subunit</fullName>
    </submittedName>
</protein>
<feature type="transmembrane region" description="Helical" evidence="1">
    <location>
        <begin position="426"/>
        <end position="446"/>
    </location>
</feature>
<sequence length="1014" mass="109750">MKIARGSIEKPILTWILILVMFFGGIASFFSLGRLEDPAFTIKTAVVYSSYPGASAEEVSVEVSEPLESAIQQLGEVDTITSINTPGASLLEIELDPKTGGDEVPAVWTELRAKVGEAAKFLPQGVEYTVVNDDFGDVFGIYFAVTAEGYSDAEKHDLARFLRRELLTVDGVANVDVAGLPQEAIYATPDMALTVNQNIPPGALEEAIAAADDITPAGTAGQTRFTVPEGSDTLEELSGLNVGISGEIVRLSDLVTLSRERIGDPTLLIRHNGTEAFTLGVAGLDTENIVEVGKRVEAHLTRIADQLPAGVELKPIYQQHRIVEAASNDFVVNLAMSVAIVLVVLALFMGVRAAVVVGATLLLTVLGTLVFMLPFGIEMERISLGALIIAMGMLVDNAIVVAEGMQTSMQRGMSSRDAADEAAQKTQIPLLGATVIGIVAFAPIGLSPDATGEFMFSLFAVITISLLLSWFLAITITPLLGHYFFKTNLDGTSESYDGPVFRAYAGLLKWASRWRWWVATALIGITVLCFYGFGQIKQQFFPNSSTPMFYVHYWKEQGTPIQETSADLDVLERWLDQQDSVEATTTFVGNGATRFMLNYTTQRENSAYGHMLVRTQTSEQIPALRDALQGFAAEALPDGDLRTVAMVFGTGGGNPIQLRISGPDGAVLRELAEQAEARMRQTTDQLTGISIDWRQREIVLRPDYAEDRAEAIGVTRRDIADSLNFASDGVISGVMREKDRQIPIYVRAPQDGSVALADALVYSQPLQAFVPIEQVIDGFTPIPQDTLIFRRNRQPTITLAAGVSQEASVADVQSQLDRAFADMPLPRGYAIEWGGEKEDSKEAQEGLIGQLPLALLTMIIITVMLFNALRQPLIIWLLVPMAVNGVTLGLLGTGLPFTFTALLGLLSLSGMLIKNGIVLVEEIDITRRDLPDLRDAIRQASISRMRPVVLAAATTILGMIPLLSDPFYISMAVTIMAGLAFATVLTLVAVPVFYELFFARDAKMQAQAATNATA</sequence>
<dbReference type="InterPro" id="IPR001036">
    <property type="entry name" value="Acrflvin-R"/>
</dbReference>
<gene>
    <name evidence="2" type="ORF">JHX87_10305</name>
</gene>
<feature type="transmembrane region" description="Helical" evidence="1">
    <location>
        <begin position="330"/>
        <end position="348"/>
    </location>
</feature>
<feature type="transmembrane region" description="Helical" evidence="1">
    <location>
        <begin position="897"/>
        <end position="920"/>
    </location>
</feature>
<feature type="transmembrane region" description="Helical" evidence="1">
    <location>
        <begin position="458"/>
        <end position="480"/>
    </location>
</feature>
<keyword evidence="1" id="KW-0812">Transmembrane</keyword>
<keyword evidence="1" id="KW-0472">Membrane</keyword>
<dbReference type="Gene3D" id="3.30.70.1430">
    <property type="entry name" value="Multidrug efflux transporter AcrB pore domain"/>
    <property type="match status" value="2"/>
</dbReference>
<dbReference type="PRINTS" id="PR00702">
    <property type="entry name" value="ACRIFLAVINRP"/>
</dbReference>
<dbReference type="Gene3D" id="1.20.1640.10">
    <property type="entry name" value="Multidrug efflux transporter AcrB transmembrane domain"/>
    <property type="match status" value="2"/>
</dbReference>
<feature type="transmembrane region" description="Helical" evidence="1">
    <location>
        <begin position="12"/>
        <end position="32"/>
    </location>
</feature>
<dbReference type="Gene3D" id="3.30.70.1320">
    <property type="entry name" value="Multidrug efflux transporter AcrB pore domain like"/>
    <property type="match status" value="1"/>
</dbReference>
<dbReference type="SUPFAM" id="SSF82866">
    <property type="entry name" value="Multidrug efflux transporter AcrB transmembrane domain"/>
    <property type="match status" value="2"/>
</dbReference>
<dbReference type="Gene3D" id="3.30.70.1440">
    <property type="entry name" value="Multidrug efflux transporter AcrB pore domain"/>
    <property type="match status" value="1"/>
</dbReference>
<dbReference type="PANTHER" id="PTHR32063:SF18">
    <property type="entry name" value="CATION EFFLUX SYSTEM PROTEIN"/>
    <property type="match status" value="1"/>
</dbReference>
<proteinExistence type="predicted"/>
<evidence type="ECO:0000256" key="1">
    <source>
        <dbReference type="SAM" id="Phobius"/>
    </source>
</evidence>
<feature type="transmembrane region" description="Helical" evidence="1">
    <location>
        <begin position="847"/>
        <end position="866"/>
    </location>
</feature>
<keyword evidence="3" id="KW-1185">Reference proteome</keyword>
<reference evidence="2 3" key="1">
    <citation type="submission" date="2021-01" db="EMBL/GenBank/DDBJ databases">
        <title>Biogeographic distribution of Paracoccus.</title>
        <authorList>
            <person name="Hollensteiner J."/>
            <person name="Leineberger J."/>
            <person name="Brinkhoff T."/>
            <person name="Daniel R."/>
        </authorList>
    </citation>
    <scope>NUCLEOTIDE SEQUENCE [LARGE SCALE GENOMIC DNA]</scope>
    <source>
        <strain evidence="2 3">KCTC 22803</strain>
    </source>
</reference>
<dbReference type="SUPFAM" id="SSF82693">
    <property type="entry name" value="Multidrug efflux transporter AcrB pore domain, PN1, PN2, PC1 and PC2 subdomains"/>
    <property type="match status" value="2"/>
</dbReference>
<keyword evidence="1" id="KW-1133">Transmembrane helix</keyword>
<dbReference type="EMBL" id="CP067136">
    <property type="protein sequence ID" value="WCR05919.1"/>
    <property type="molecule type" value="Genomic_DNA"/>
</dbReference>
<feature type="transmembrane region" description="Helical" evidence="1">
    <location>
        <begin position="947"/>
        <end position="963"/>
    </location>
</feature>
<dbReference type="Proteomes" id="UP001219349">
    <property type="component" value="Chromosome"/>
</dbReference>
<feature type="transmembrane region" description="Helical" evidence="1">
    <location>
        <begin position="873"/>
        <end position="891"/>
    </location>
</feature>
<name>A0ABY7SGB4_9RHOB</name>